<accession>A0A6N2ZJT0</accession>
<dbReference type="AlphaFoldDB" id="A0A6N2ZJT0"/>
<dbReference type="EMBL" id="CACRUX010000015">
    <property type="protein sequence ID" value="VYT78196.1"/>
    <property type="molecule type" value="Genomic_DNA"/>
</dbReference>
<gene>
    <name evidence="1" type="ORF">VRLFYP33_00518</name>
</gene>
<evidence type="ECO:0000313" key="1">
    <source>
        <dbReference type="EMBL" id="VYT78196.1"/>
    </source>
</evidence>
<sequence>MTLSELETIVQTITNRIWKEISDKNVKPKIGINALSSDTKDAMKQIIRHEEKVSGIQAENINITDHKQALNIEFLSLPELSEVAHLMPQNDTTKKIVESLLLRRPVIIHRIPEITKMNNGSIPYALKQQWQSILSKCKQFGVSFGDNVQSVYTGKKSNEVKRKNSNSTLKPVFITVAKVVEMVDSGEKMPTNARLTPLAQDYIREHNLNL</sequence>
<dbReference type="PIRSF" id="PIRSF034981">
    <property type="entry name" value="Eut_put"/>
    <property type="match status" value="1"/>
</dbReference>
<protein>
    <recommendedName>
        <fullName evidence="2">Ethanolamine utilization protein</fullName>
    </recommendedName>
</protein>
<dbReference type="InterPro" id="IPR013372">
    <property type="entry name" value="Eut_put"/>
</dbReference>
<dbReference type="RefSeq" id="WP_021842181.1">
    <property type="nucleotide sequence ID" value="NZ_CACRUX010000015.1"/>
</dbReference>
<name>A0A6N2ZJT0_9FIRM</name>
<organism evidence="1">
    <name type="scientific">Veillonella ratti</name>
    <dbReference type="NCBI Taxonomy" id="103892"/>
    <lineage>
        <taxon>Bacteria</taxon>
        <taxon>Bacillati</taxon>
        <taxon>Bacillota</taxon>
        <taxon>Negativicutes</taxon>
        <taxon>Veillonellales</taxon>
        <taxon>Veillonellaceae</taxon>
        <taxon>Veillonella</taxon>
    </lineage>
</organism>
<evidence type="ECO:0008006" key="2">
    <source>
        <dbReference type="Google" id="ProtNLM"/>
    </source>
</evidence>
<proteinExistence type="predicted"/>
<reference evidence="1" key="1">
    <citation type="submission" date="2019-11" db="EMBL/GenBank/DDBJ databases">
        <authorList>
            <person name="Feng L."/>
        </authorList>
    </citation>
    <scope>NUCLEOTIDE SEQUENCE</scope>
    <source>
        <strain evidence="1">VrattiLFYP33</strain>
    </source>
</reference>